<gene>
    <name evidence="1" type="ORF">KCG56_05835</name>
</gene>
<name>A0A9X9HWA6_NEISU</name>
<dbReference type="Proteomes" id="UP001057305">
    <property type="component" value="Chromosome"/>
</dbReference>
<organism evidence="1 2">
    <name type="scientific">Neisseria subflava</name>
    <dbReference type="NCBI Taxonomy" id="28449"/>
    <lineage>
        <taxon>Bacteria</taxon>
        <taxon>Pseudomonadati</taxon>
        <taxon>Pseudomonadota</taxon>
        <taxon>Betaproteobacteria</taxon>
        <taxon>Neisseriales</taxon>
        <taxon>Neisseriaceae</taxon>
        <taxon>Neisseria</taxon>
    </lineage>
</organism>
<proteinExistence type="predicted"/>
<dbReference type="AlphaFoldDB" id="A0A9X9HWA6"/>
<dbReference type="Pfam" id="PF11042">
    <property type="entry name" value="DUF2750"/>
    <property type="match status" value="1"/>
</dbReference>
<evidence type="ECO:0000313" key="2">
    <source>
        <dbReference type="Proteomes" id="UP001057305"/>
    </source>
</evidence>
<protein>
    <submittedName>
        <fullName evidence="1">DUF2750 domain-containing protein</fullName>
    </submittedName>
</protein>
<sequence length="139" mass="15839">MVLHQKAINAILNLSSQERCEHTLKRIADSGVLYVLADEEGDWILWGDEKNSSLAIWPELEFARIMSNSEDKNSDIYEIEIEEFLEDGIPWLIENNIGIAVFPIPNNPETIDMKAIQFAASVNKILDESYDEALDLPYL</sequence>
<accession>A0A9X9HWA6</accession>
<evidence type="ECO:0000313" key="1">
    <source>
        <dbReference type="EMBL" id="UTG70958.1"/>
    </source>
</evidence>
<reference evidence="1" key="1">
    <citation type="submission" date="2021-04" db="EMBL/GenBank/DDBJ databases">
        <title>Characterizing Neisseria spp. as novel respiratory pathobionts in bronchiectasis.</title>
        <authorList>
            <person name="Li L."/>
            <person name="Mac Aogain M."/>
            <person name="Xu T."/>
            <person name="Jaggi T.K."/>
            <person name="Chan L.Y."/>
            <person name="Keir H.R."/>
            <person name="Dicker A.J."/>
            <person name="Qu J."/>
            <person name="Liu Y."/>
            <person name="Chen H.S."/>
            <person name="Koh M.S."/>
            <person name="Ong T.H."/>
            <person name="Lim A.Y.H."/>
            <person name="Abisheganaden J."/>
            <person name="Low T.B."/>
            <person name="Oliver B.G."/>
            <person name="Tan N.S."/>
            <person name="Fang M."/>
            <person name="Chalmers J.D."/>
            <person name="Chotirmall S.H."/>
        </authorList>
    </citation>
    <scope>NUCLEOTIDE SEQUENCE</scope>
    <source>
        <strain evidence="1">TT0073</strain>
    </source>
</reference>
<dbReference type="InterPro" id="IPR021284">
    <property type="entry name" value="DUF2750"/>
</dbReference>
<dbReference type="RefSeq" id="WP_204828436.1">
    <property type="nucleotide sequence ID" value="NZ_CP073116.1"/>
</dbReference>
<dbReference type="EMBL" id="CP073116">
    <property type="protein sequence ID" value="UTG70958.1"/>
    <property type="molecule type" value="Genomic_DNA"/>
</dbReference>